<feature type="region of interest" description="Disordered" evidence="1">
    <location>
        <begin position="16"/>
        <end position="39"/>
    </location>
</feature>
<name>A0A644YQK4_9ZZZZ</name>
<evidence type="ECO:0000313" key="2">
    <source>
        <dbReference type="EMBL" id="MPM30760.1"/>
    </source>
</evidence>
<dbReference type="EMBL" id="VSSQ01005881">
    <property type="protein sequence ID" value="MPM30760.1"/>
    <property type="molecule type" value="Genomic_DNA"/>
</dbReference>
<evidence type="ECO:0000256" key="1">
    <source>
        <dbReference type="SAM" id="MobiDB-lite"/>
    </source>
</evidence>
<reference evidence="2" key="1">
    <citation type="submission" date="2019-08" db="EMBL/GenBank/DDBJ databases">
        <authorList>
            <person name="Kucharzyk K."/>
            <person name="Murdoch R.W."/>
            <person name="Higgins S."/>
            <person name="Loffler F."/>
        </authorList>
    </citation>
    <scope>NUCLEOTIDE SEQUENCE</scope>
</reference>
<dbReference type="InterPro" id="IPR046137">
    <property type="entry name" value="DUF6139"/>
</dbReference>
<dbReference type="AlphaFoldDB" id="A0A644YQK4"/>
<organism evidence="2">
    <name type="scientific">bioreactor metagenome</name>
    <dbReference type="NCBI Taxonomy" id="1076179"/>
    <lineage>
        <taxon>unclassified sequences</taxon>
        <taxon>metagenomes</taxon>
        <taxon>ecological metagenomes</taxon>
    </lineage>
</organism>
<protein>
    <submittedName>
        <fullName evidence="2">Uncharacterized protein</fullName>
    </submittedName>
</protein>
<proteinExistence type="predicted"/>
<accession>A0A644YQK4</accession>
<gene>
    <name evidence="2" type="ORF">SDC9_77310</name>
</gene>
<dbReference type="Pfam" id="PF19636">
    <property type="entry name" value="DUF6139"/>
    <property type="match status" value="1"/>
</dbReference>
<comment type="caution">
    <text evidence="2">The sequence shown here is derived from an EMBL/GenBank/DDBJ whole genome shotgun (WGS) entry which is preliminary data.</text>
</comment>
<sequence length="78" mass="8996">MRVDVFRRDEGNGKFSHLIVPEGKPIPNEATNYDWQDERRGVDLDETASQWPEYGIEAPGEQLKKKRYAITSLKEMTG</sequence>